<feature type="compositionally biased region" description="Polar residues" evidence="5">
    <location>
        <begin position="1095"/>
        <end position="1106"/>
    </location>
</feature>
<dbReference type="SUPFAM" id="SSF50182">
    <property type="entry name" value="Sm-like ribonucleoproteins"/>
    <property type="match status" value="1"/>
</dbReference>
<accession>A0ABP0J7I4</accession>
<comment type="caution">
    <text evidence="7">The sequence shown here is derived from an EMBL/GenBank/DDBJ whole genome shotgun (WGS) entry which is preliminary data.</text>
</comment>
<comment type="subcellular location">
    <subcellularLocation>
        <location evidence="1">Nucleus</location>
    </subcellularLocation>
</comment>
<dbReference type="Proteomes" id="UP001642484">
    <property type="component" value="Unassembled WGS sequence"/>
</dbReference>
<comment type="similarity">
    <text evidence="2">Belongs to the snRNP core protein family.</text>
</comment>
<feature type="region of interest" description="Disordered" evidence="5">
    <location>
        <begin position="661"/>
        <end position="693"/>
    </location>
</feature>
<keyword evidence="4" id="KW-0687">Ribonucleoprotein</keyword>
<protein>
    <recommendedName>
        <fullName evidence="6">Sm domain-containing protein</fullName>
    </recommendedName>
</protein>
<feature type="region of interest" description="Disordered" evidence="5">
    <location>
        <begin position="1061"/>
        <end position="1106"/>
    </location>
</feature>
<dbReference type="InterPro" id="IPR012338">
    <property type="entry name" value="Beta-lactam/transpept-like"/>
</dbReference>
<evidence type="ECO:0000256" key="4">
    <source>
        <dbReference type="ARBA" id="ARBA00023274"/>
    </source>
</evidence>
<dbReference type="Pfam" id="PF00144">
    <property type="entry name" value="Beta-lactamase"/>
    <property type="match status" value="1"/>
</dbReference>
<evidence type="ECO:0000256" key="1">
    <source>
        <dbReference type="ARBA" id="ARBA00004123"/>
    </source>
</evidence>
<proteinExistence type="inferred from homology"/>
<dbReference type="InterPro" id="IPR010920">
    <property type="entry name" value="LSM_dom_sf"/>
</dbReference>
<evidence type="ECO:0000313" key="8">
    <source>
        <dbReference type="Proteomes" id="UP001642484"/>
    </source>
</evidence>
<evidence type="ECO:0000256" key="3">
    <source>
        <dbReference type="ARBA" id="ARBA00023242"/>
    </source>
</evidence>
<organism evidence="7 8">
    <name type="scientific">Durusdinium trenchii</name>
    <dbReference type="NCBI Taxonomy" id="1381693"/>
    <lineage>
        <taxon>Eukaryota</taxon>
        <taxon>Sar</taxon>
        <taxon>Alveolata</taxon>
        <taxon>Dinophyceae</taxon>
        <taxon>Suessiales</taxon>
        <taxon>Symbiodiniaceae</taxon>
        <taxon>Durusdinium</taxon>
    </lineage>
</organism>
<dbReference type="EMBL" id="CAXAMN010004614">
    <property type="protein sequence ID" value="CAK9010268.1"/>
    <property type="molecule type" value="Genomic_DNA"/>
</dbReference>
<dbReference type="SMART" id="SM00651">
    <property type="entry name" value="Sm"/>
    <property type="match status" value="1"/>
</dbReference>
<keyword evidence="3" id="KW-0539">Nucleus</keyword>
<dbReference type="Gene3D" id="2.30.30.100">
    <property type="match status" value="1"/>
</dbReference>
<dbReference type="InterPro" id="IPR047575">
    <property type="entry name" value="Sm"/>
</dbReference>
<sequence>MVNETVTMELKNGTQVSGTITAVDSSMNAHLKQVKVTVRHKNPVSMAYLSIRGANIRYVILPDHADLNILLIDDAPKQNPPKYPAGSKKAKKVRCKFTWLADMTIPHGPLYLLAGAAVTFAVQKLGWLDMEMGGTSLVNFRGTRGMDDVRDAPDASAWDGLRQILQQWEFTTNYAVVVGDAKHGRLFTYEGGNFTLKTKIPTGSTSKWPSAMMFAGLVEDGSVGLDDPVHKHLSWWTKDPKDPRSTVTFRMLLSFTSGFGDGHPGEEANTRAGREWRQANGRAELMSARRLAGKECDSTSGDILSCGKYIYNNVKLIGKPGQVYSYNSNHLQLAAAVAVTVTGLDIQQVIQKYLVEAFDMKDSSYPGSCPDFGGGLFTTGVDYEKFMAGLLAYKTFSKELIDASEVDATPFLKDYYTLYGDYGFGHFLMCFDSVKGFTKECEEAQCHMDPGAFGFIPLYDRKNNYYMQVVAAEIPPTGSYPLSGIPEYLAVGIKPHVDAIMTGQVTSNPMEQLSHNPQFLSLSMSDVNYCLNCKLHPKSCGAEQQLVAKMVESSVRLGFSQDPSTSAFLQPPHEVWQVPRPLKPPGCHNIPASVLANLMAGCGGEPRWPNVLVQLCRVDRDELMAQGSTPDNELHLNRSLLTAEVLGEFWLPPLAHMFPQAGLPGDPPATPKPPASRAYVRSPRSLRSPRPGKPCSKIYHARKELRCRLREPAVGAHQQYCTWGAALRCGQFQSWQLQATDDGNAFPKGCDQHTKVATGCMRLADLLAGAMGSRSRYADAARKLRWRGGAMTALEFEYFAVRELGLDLATAQKAFASSVEAQAQAQAKNLVLLTSPLDSIDVTMLAKALEDCAQDSADPGFVLEARLELDWQSVGLAGANAGELRLFAAELQPRELPKDPVLVQLNAREAELGYGTCGYSAPGGMATLNRVPPAHSSRPYTPRTINLACAEETSTLSGEDGSLLFLRFGLCASRDVYPNATGVTPRGMLVTPRLNAPEASWIVPHIVFVSSALVYARLPGTGAWCARMPLQEDVGGFVVPVCTCERLCHAQRAAFSLPCEPPSKLTPEPPPTARTRRCVAPIPEMGAEKGRPLVRSSSDSTLPCSS</sequence>
<feature type="domain" description="Sm" evidence="6">
    <location>
        <begin position="1"/>
        <end position="65"/>
    </location>
</feature>
<feature type="compositionally biased region" description="Pro residues" evidence="5">
    <location>
        <begin position="665"/>
        <end position="674"/>
    </location>
</feature>
<dbReference type="Pfam" id="PF01423">
    <property type="entry name" value="LSM"/>
    <property type="match status" value="1"/>
</dbReference>
<name>A0ABP0J7I4_9DINO</name>
<gene>
    <name evidence="7" type="ORF">CCMP2556_LOCUS10009</name>
</gene>
<dbReference type="InterPro" id="IPR027141">
    <property type="entry name" value="LSm4/Sm_D1/D3"/>
</dbReference>
<reference evidence="7 8" key="1">
    <citation type="submission" date="2024-02" db="EMBL/GenBank/DDBJ databases">
        <authorList>
            <person name="Chen Y."/>
            <person name="Shah S."/>
            <person name="Dougan E. K."/>
            <person name="Thang M."/>
            <person name="Chan C."/>
        </authorList>
    </citation>
    <scope>NUCLEOTIDE SEQUENCE [LARGE SCALE GENOMIC DNA]</scope>
</reference>
<keyword evidence="8" id="KW-1185">Reference proteome</keyword>
<dbReference type="PROSITE" id="PS52002">
    <property type="entry name" value="SM"/>
    <property type="match status" value="1"/>
</dbReference>
<evidence type="ECO:0000313" key="7">
    <source>
        <dbReference type="EMBL" id="CAK9010268.1"/>
    </source>
</evidence>
<dbReference type="PANTHER" id="PTHR23338">
    <property type="entry name" value="SMALL NUCLEAR RIBONUCLEOPROTEIN SM"/>
    <property type="match status" value="1"/>
</dbReference>
<dbReference type="Gene3D" id="3.40.710.10">
    <property type="entry name" value="DD-peptidase/beta-lactamase superfamily"/>
    <property type="match status" value="1"/>
</dbReference>
<evidence type="ECO:0000256" key="2">
    <source>
        <dbReference type="ARBA" id="ARBA00008146"/>
    </source>
</evidence>
<dbReference type="InterPro" id="IPR001163">
    <property type="entry name" value="Sm_dom_euk/arc"/>
</dbReference>
<evidence type="ECO:0000259" key="6">
    <source>
        <dbReference type="PROSITE" id="PS52002"/>
    </source>
</evidence>
<dbReference type="InterPro" id="IPR034102">
    <property type="entry name" value="Sm_D1"/>
</dbReference>
<dbReference type="CDD" id="cd01724">
    <property type="entry name" value="Sm_D1"/>
    <property type="match status" value="1"/>
</dbReference>
<dbReference type="SUPFAM" id="SSF56601">
    <property type="entry name" value="beta-lactamase/transpeptidase-like"/>
    <property type="match status" value="1"/>
</dbReference>
<dbReference type="InterPro" id="IPR001466">
    <property type="entry name" value="Beta-lactam-related"/>
</dbReference>
<evidence type="ECO:0000256" key="5">
    <source>
        <dbReference type="SAM" id="MobiDB-lite"/>
    </source>
</evidence>